<dbReference type="EMBL" id="APCD01000010">
    <property type="protein sequence ID" value="EMT45809.1"/>
    <property type="molecule type" value="Genomic_DNA"/>
</dbReference>
<feature type="coiled-coil region" evidence="1">
    <location>
        <begin position="399"/>
        <end position="426"/>
    </location>
</feature>
<dbReference type="AlphaFoldDB" id="M8DYH6"/>
<reference evidence="2 3" key="1">
    <citation type="submission" date="2013-03" db="EMBL/GenBank/DDBJ databases">
        <title>Assembly of a new bacterial strain Anoxybacillus flavithermus AK1.</title>
        <authorList>
            <person name="Rajan I."/>
            <person name="PoliReddy D."/>
            <person name="Sugumar T."/>
            <person name="Rathinam K."/>
            <person name="Alqarawi S."/>
            <person name="Khalil A.B."/>
            <person name="Sivakumar N."/>
        </authorList>
    </citation>
    <scope>NUCLEOTIDE SEQUENCE [LARGE SCALE GENOMIC DNA]</scope>
    <source>
        <strain evidence="2 3">AK1</strain>
    </source>
</reference>
<evidence type="ECO:0000313" key="3">
    <source>
        <dbReference type="Proteomes" id="UP000012085"/>
    </source>
</evidence>
<evidence type="ECO:0000313" key="2">
    <source>
        <dbReference type="EMBL" id="EMT45809.1"/>
    </source>
</evidence>
<dbReference type="RefSeq" id="WP_003397491.1">
    <property type="nucleotide sequence ID" value="NZ_APCD01000010.1"/>
</dbReference>
<name>M8DYH6_9BACL</name>
<dbReference type="Pfam" id="PF13589">
    <property type="entry name" value="HATPase_c_3"/>
    <property type="match status" value="1"/>
</dbReference>
<sequence>MRNVKVCENYIPQVFVAKELREISRDFTRPEEMIREAISNSMDAQASEIKIAAYTDITYGEEELVVEIRDDGIGMDKDALKGFFDLGRSTKRGNKDKIGEKGHGTKIFYNSSEVIVYTKYIHDGKIFKATLKDPFRQLNIVVNKGEGDPPSILLEEIDQSDTYLDHVSSGTFIIVRGYDRSNTATFKHEFLKDYILWFTAWGSIKNKIPNSTLPSCKLYLKGINRHDFEEIPFGHPFPDECFDFRELRKIDSRRPENHYVRAWVKSSPVINYPQHQVDIVFYVEGDGAKRAYNEMLKWHGRAKQGRYKGEDQYTVSERYGIYLCKDYIPIQRKNQEFAEKSEWTKWHAFVNCQAFELTANRATVDNTPKHLLQCIINTAKKVIEEEIIGTDEYQDFAERVRIEAGRRKAENERNSLKRRVNKSKKQPKYRIEKDGKTMGFIEPSNEQGVIWVLAQILAIWPKTFKWEIKDINSHFGYDLLIEQSDPLSNAIEHRFVECKYCLTDEEDFNHSLTFVHQIICWDVKLIDGDCVEDVQKHSYVFRSYNPSEEEPYRKFFLDSGKPNKVEVIVLSKFLEDCFSMKKL</sequence>
<protein>
    <submittedName>
        <fullName evidence="2">Uncharacterized protein</fullName>
    </submittedName>
</protein>
<reference evidence="2 3" key="2">
    <citation type="journal article" date="2015" name="Genome Announc.">
        <title>Genome Sequence of Anoxybacillus flavithermus Strain AK1, a Thermophile Isolated from a Hot Spring in Saudi Arabia.</title>
        <authorList>
            <person name="Khalil A."/>
            <person name="Sivakumar N."/>
            <person name="Qarawi S."/>
        </authorList>
    </citation>
    <scope>NUCLEOTIDE SEQUENCE [LARGE SCALE GENOMIC DNA]</scope>
    <source>
        <strain evidence="2 3">AK1</strain>
    </source>
</reference>
<keyword evidence="1" id="KW-0175">Coiled coil</keyword>
<proteinExistence type="predicted"/>
<gene>
    <name evidence="2" type="ORF">H919_08530</name>
</gene>
<dbReference type="SUPFAM" id="SSF55874">
    <property type="entry name" value="ATPase domain of HSP90 chaperone/DNA topoisomerase II/histidine kinase"/>
    <property type="match status" value="1"/>
</dbReference>
<comment type="caution">
    <text evidence="2">The sequence shown here is derived from an EMBL/GenBank/DDBJ whole genome shotgun (WGS) entry which is preliminary data.</text>
</comment>
<dbReference type="Gene3D" id="3.30.565.10">
    <property type="entry name" value="Histidine kinase-like ATPase, C-terminal domain"/>
    <property type="match status" value="1"/>
</dbReference>
<dbReference type="PATRIC" id="fig|1297581.3.peg.1748"/>
<evidence type="ECO:0000256" key="1">
    <source>
        <dbReference type="SAM" id="Coils"/>
    </source>
</evidence>
<dbReference type="Proteomes" id="UP000012085">
    <property type="component" value="Unassembled WGS sequence"/>
</dbReference>
<dbReference type="InterPro" id="IPR036890">
    <property type="entry name" value="HATPase_C_sf"/>
</dbReference>
<organism evidence="2 3">
    <name type="scientific">Anoxybacillus flavithermus AK1</name>
    <dbReference type="NCBI Taxonomy" id="1297581"/>
    <lineage>
        <taxon>Bacteria</taxon>
        <taxon>Bacillati</taxon>
        <taxon>Bacillota</taxon>
        <taxon>Bacilli</taxon>
        <taxon>Bacillales</taxon>
        <taxon>Anoxybacillaceae</taxon>
        <taxon>Anoxybacillus</taxon>
    </lineage>
</organism>
<accession>M8DYH6</accession>